<dbReference type="InterPro" id="IPR027417">
    <property type="entry name" value="P-loop_NTPase"/>
</dbReference>
<gene>
    <name evidence="2" type="ORF">BIV57_13560</name>
</gene>
<protein>
    <submittedName>
        <fullName evidence="2">ATP/GTP-binding protein</fullName>
    </submittedName>
</protein>
<dbReference type="Gene3D" id="3.40.50.300">
    <property type="entry name" value="P-loop containing nucleotide triphosphate hydrolases"/>
    <property type="match status" value="2"/>
</dbReference>
<reference evidence="2 3" key="1">
    <citation type="submission" date="2016-10" db="EMBL/GenBank/DDBJ databases">
        <title>Genome sequence of Streptomyces gilvigriseus MUSC 26.</title>
        <authorList>
            <person name="Lee L.-H."/>
            <person name="Ser H.-L."/>
        </authorList>
    </citation>
    <scope>NUCLEOTIDE SEQUENCE [LARGE SCALE GENOMIC DNA]</scope>
    <source>
        <strain evidence="2 3">MUSC 26</strain>
    </source>
</reference>
<proteinExistence type="predicted"/>
<name>A0A1J7CBK0_9ACTN</name>
<comment type="caution">
    <text evidence="2">The sequence shown here is derived from an EMBL/GenBank/DDBJ whole genome shotgun (WGS) entry which is preliminary data.</text>
</comment>
<evidence type="ECO:0000313" key="2">
    <source>
        <dbReference type="EMBL" id="OIV37010.1"/>
    </source>
</evidence>
<organism evidence="2 3">
    <name type="scientific">Mangrovactinospora gilvigrisea</name>
    <dbReference type="NCBI Taxonomy" id="1428644"/>
    <lineage>
        <taxon>Bacteria</taxon>
        <taxon>Bacillati</taxon>
        <taxon>Actinomycetota</taxon>
        <taxon>Actinomycetes</taxon>
        <taxon>Kitasatosporales</taxon>
        <taxon>Streptomycetaceae</taxon>
        <taxon>Mangrovactinospora</taxon>
    </lineage>
</organism>
<dbReference type="Proteomes" id="UP000243342">
    <property type="component" value="Unassembled WGS sequence"/>
</dbReference>
<evidence type="ECO:0000313" key="3">
    <source>
        <dbReference type="Proteomes" id="UP000243342"/>
    </source>
</evidence>
<dbReference type="SUPFAM" id="SSF52540">
    <property type="entry name" value="P-loop containing nucleoside triphosphate hydrolases"/>
    <property type="match status" value="1"/>
</dbReference>
<dbReference type="PIRSF" id="PIRSF015040">
    <property type="entry name" value="ATPase_SAG2001_prd"/>
    <property type="match status" value="1"/>
</dbReference>
<dbReference type="OrthoDB" id="4647520at2"/>
<dbReference type="InterPro" id="IPR016628">
    <property type="entry name" value="ATPase_SAG2001_prd"/>
</dbReference>
<dbReference type="EMBL" id="MLCF01000067">
    <property type="protein sequence ID" value="OIV37010.1"/>
    <property type="molecule type" value="Genomic_DNA"/>
</dbReference>
<dbReference type="STRING" id="1428644.BIV57_13560"/>
<sequence length="897" mass="96413">MRLPVRHLSGHLLWTTSAQVWAVFRVETANYTYAPAASKLARLKALEALLKALSGEALLLSLCPRIDPGALLARIADGIDLAASPAFTAAQAALREQLEVAELSGRVDFLCVPLPSSKARGAAAAKGSALHELGMRLGVPPKPVSVAEEEERLAQARALAAGWPPGVAMRPASEAEILWIIGHSARRGLAEPLLPEPGTGPRLIGRGRRVAAHTQVLLEEGGRLAEQAGGRGRGRTGNPFAHQYLRATTRHDLHQASYQAFLTLAEIPDAYRFPGAEVFASLDTTAFPIDYAVRLSIEPGARAEARARRQSRELAAQYEQYAGESAGAPDSLDRDAAAMREYRDRLTASSSEVEVRATIVLCVWGADAAEVEEKASLLARSYGASEYTLERPSGEQVPLFHAMLPGAEVPRVVRGGDYEQVFLARDFAMLMPFSGSHLGDDTGNLFGLQLSGGGVRPVLLDLSNGPRHDASASVAAIGELGGGKSYALKCMALGVLLTGRRHDEPGSRGRILAIDRTPQEEWARFAAACPGTTQIIAVDENARLSLDPLRVFSGPRAARYTESFLTPLLDLSAMSIAGVTLSEAIVATQQGPAPSMTALVDTLRRRAATPDLQEPNDSGIRAAASELVRQLRALANKDLGRTVFDPALPVIQVSDADAIVFAVSRLGLPSREELQPHRLASLEIEKKFGWRLMYLITALAREIAIYNPDEFCAVVTDECWWLTASAEGTQLLLELISDGRKHKACALLGSPDPYDIGPRSEIGDKIRGLISHRLVFRHRNLTLAARALEFLDLDPADEDLLTLVSEDLSPLDVPEAERVLRAGECLYRDLRRRVGAMKVVAPMDEAVQAALHSTPGKLSPRIDTAEQGLNTDTFADELDGVDEPAARQTAPAGTGVA</sequence>
<evidence type="ECO:0000256" key="1">
    <source>
        <dbReference type="SAM" id="MobiDB-lite"/>
    </source>
</evidence>
<dbReference type="AlphaFoldDB" id="A0A1J7CBK0"/>
<feature type="region of interest" description="Disordered" evidence="1">
    <location>
        <begin position="878"/>
        <end position="897"/>
    </location>
</feature>
<keyword evidence="3" id="KW-1185">Reference proteome</keyword>
<dbReference type="RefSeq" id="WP_071657086.1">
    <property type="nucleotide sequence ID" value="NZ_MLCF01000067.1"/>
</dbReference>
<dbReference type="Pfam" id="PF12846">
    <property type="entry name" value="AAA_10"/>
    <property type="match status" value="1"/>
</dbReference>
<accession>A0A1J7CBK0</accession>